<dbReference type="STRING" id="7209.A0A1I7VG63"/>
<feature type="domain" description="C2" evidence="3">
    <location>
        <begin position="178"/>
        <end position="296"/>
    </location>
</feature>
<evidence type="ECO:0000256" key="1">
    <source>
        <dbReference type="ARBA" id="ARBA00022468"/>
    </source>
</evidence>
<dbReference type="FunCoup" id="A0A1I7VG63">
    <property type="interactions" value="734"/>
</dbReference>
<feature type="compositionally biased region" description="Basic residues" evidence="2">
    <location>
        <begin position="836"/>
        <end position="850"/>
    </location>
</feature>
<dbReference type="SUPFAM" id="SSF48350">
    <property type="entry name" value="GTPase activation domain, GAP"/>
    <property type="match status" value="1"/>
</dbReference>
<gene>
    <name evidence="6" type="primary">LOAG_18428</name>
</gene>
<dbReference type="SMART" id="SM00323">
    <property type="entry name" value="RasGAP"/>
    <property type="match status" value="1"/>
</dbReference>
<feature type="region of interest" description="Disordered" evidence="2">
    <location>
        <begin position="1015"/>
        <end position="1083"/>
    </location>
</feature>
<feature type="compositionally biased region" description="Acidic residues" evidence="2">
    <location>
        <begin position="1064"/>
        <end position="1077"/>
    </location>
</feature>
<dbReference type="OrthoDB" id="5572587at2759"/>
<dbReference type="InterPro" id="IPR039360">
    <property type="entry name" value="Ras_GTPase"/>
</dbReference>
<reference evidence="5" key="1">
    <citation type="submission" date="2012-04" db="EMBL/GenBank/DDBJ databases">
        <title>The Genome Sequence of Loa loa.</title>
        <authorList>
            <consortium name="The Broad Institute Genome Sequencing Platform"/>
            <consortium name="Broad Institute Genome Sequencing Center for Infectious Disease"/>
            <person name="Nutman T.B."/>
            <person name="Fink D.L."/>
            <person name="Russ C."/>
            <person name="Young S."/>
            <person name="Zeng Q."/>
            <person name="Gargeya S."/>
            <person name="Alvarado L."/>
            <person name="Berlin A."/>
            <person name="Chapman S.B."/>
            <person name="Chen Z."/>
            <person name="Freedman E."/>
            <person name="Gellesch M."/>
            <person name="Goldberg J."/>
            <person name="Griggs A."/>
            <person name="Gujja S."/>
            <person name="Heilman E.R."/>
            <person name="Heiman D."/>
            <person name="Howarth C."/>
            <person name="Mehta T."/>
            <person name="Neiman D."/>
            <person name="Pearson M."/>
            <person name="Roberts A."/>
            <person name="Saif S."/>
            <person name="Shea T."/>
            <person name="Shenoy N."/>
            <person name="Sisk P."/>
            <person name="Stolte C."/>
            <person name="Sykes S."/>
            <person name="White J."/>
            <person name="Yandava C."/>
            <person name="Haas B."/>
            <person name="Henn M.R."/>
            <person name="Nusbaum C."/>
            <person name="Birren B."/>
        </authorList>
    </citation>
    <scope>NUCLEOTIDE SEQUENCE [LARGE SCALE GENOMIC DNA]</scope>
</reference>
<proteinExistence type="predicted"/>
<dbReference type="PROSITE" id="PS00509">
    <property type="entry name" value="RAS_GTPASE_ACTIV_1"/>
    <property type="match status" value="1"/>
</dbReference>
<dbReference type="InterPro" id="IPR035892">
    <property type="entry name" value="C2_domain_sf"/>
</dbReference>
<dbReference type="InterPro" id="IPR000008">
    <property type="entry name" value="C2_dom"/>
</dbReference>
<dbReference type="Pfam" id="PF00168">
    <property type="entry name" value="C2"/>
    <property type="match status" value="1"/>
</dbReference>
<dbReference type="Pfam" id="PF00616">
    <property type="entry name" value="RasGAP"/>
    <property type="match status" value="1"/>
</dbReference>
<dbReference type="WBParaSite" id="EN70_2195">
    <property type="protein sequence ID" value="EN70_2195"/>
    <property type="gene ID" value="EN70_2195"/>
</dbReference>
<dbReference type="CDD" id="cd04013">
    <property type="entry name" value="C2_SynGAP_like"/>
    <property type="match status" value="1"/>
</dbReference>
<dbReference type="AlphaFoldDB" id="A0A1I7VG63"/>
<dbReference type="PANTHER" id="PTHR10194:SF60">
    <property type="entry name" value="RAS GTPASE-ACTIVATING PROTEIN RASKOL"/>
    <property type="match status" value="1"/>
</dbReference>
<dbReference type="Gene3D" id="2.60.40.150">
    <property type="entry name" value="C2 domain"/>
    <property type="match status" value="1"/>
</dbReference>
<dbReference type="CDD" id="cd05136">
    <property type="entry name" value="RasGAP_DAB2IP"/>
    <property type="match status" value="1"/>
</dbReference>
<dbReference type="Gene3D" id="1.10.506.10">
    <property type="entry name" value="GTPase Activation - p120gap, domain 1"/>
    <property type="match status" value="2"/>
</dbReference>
<dbReference type="InterPro" id="IPR023152">
    <property type="entry name" value="RasGAP_CS"/>
</dbReference>
<feature type="compositionally biased region" description="Basic and acidic residues" evidence="2">
    <location>
        <begin position="1051"/>
        <end position="1062"/>
    </location>
</feature>
<dbReference type="GO" id="GO:0005096">
    <property type="term" value="F:GTPase activator activity"/>
    <property type="evidence" value="ECO:0007669"/>
    <property type="project" value="UniProtKB-KW"/>
</dbReference>
<dbReference type="eggNOG" id="KOG3508">
    <property type="taxonomic scope" value="Eukaryota"/>
</dbReference>
<name>A0A1I7VG63_LOALO</name>
<feature type="compositionally biased region" description="Low complexity" evidence="2">
    <location>
        <begin position="1028"/>
        <end position="1047"/>
    </location>
</feature>
<dbReference type="SUPFAM" id="SSF49562">
    <property type="entry name" value="C2 domain (Calcium/lipid-binding domain, CaLB)"/>
    <property type="match status" value="1"/>
</dbReference>
<keyword evidence="1" id="KW-0343">GTPase activation</keyword>
<dbReference type="InterPro" id="IPR001936">
    <property type="entry name" value="RasGAP_dom"/>
</dbReference>
<protein>
    <submittedName>
        <fullName evidence="6">Ras-GAP domain-containing protein</fullName>
    </submittedName>
</protein>
<organism evidence="5 6">
    <name type="scientific">Loa loa</name>
    <name type="common">Eye worm</name>
    <name type="synonym">Filaria loa</name>
    <dbReference type="NCBI Taxonomy" id="7209"/>
    <lineage>
        <taxon>Eukaryota</taxon>
        <taxon>Metazoa</taxon>
        <taxon>Ecdysozoa</taxon>
        <taxon>Nematoda</taxon>
        <taxon>Chromadorea</taxon>
        <taxon>Rhabditida</taxon>
        <taxon>Spirurina</taxon>
        <taxon>Spiruromorpha</taxon>
        <taxon>Filarioidea</taxon>
        <taxon>Onchocercidae</taxon>
        <taxon>Loa</taxon>
    </lineage>
</organism>
<dbReference type="InterPro" id="IPR008936">
    <property type="entry name" value="Rho_GTPase_activation_prot"/>
</dbReference>
<dbReference type="Proteomes" id="UP000095285">
    <property type="component" value="Unassembled WGS sequence"/>
</dbReference>
<evidence type="ECO:0000256" key="2">
    <source>
        <dbReference type="SAM" id="MobiDB-lite"/>
    </source>
</evidence>
<feature type="region of interest" description="Disordered" evidence="2">
    <location>
        <begin position="1141"/>
        <end position="1161"/>
    </location>
</feature>
<reference evidence="6" key="2">
    <citation type="submission" date="2016-11" db="UniProtKB">
        <authorList>
            <consortium name="WormBaseParasite"/>
        </authorList>
    </citation>
    <scope>IDENTIFICATION</scope>
</reference>
<feature type="compositionally biased region" description="Polar residues" evidence="2">
    <location>
        <begin position="804"/>
        <end position="813"/>
    </location>
</feature>
<dbReference type="InParanoid" id="A0A1I7VG63"/>
<keyword evidence="5" id="KW-1185">Reference proteome</keyword>
<dbReference type="PROSITE" id="PS50004">
    <property type="entry name" value="C2"/>
    <property type="match status" value="1"/>
</dbReference>
<accession>A0A1I7VG63</accession>
<feature type="compositionally biased region" description="Low complexity" evidence="2">
    <location>
        <begin position="871"/>
        <end position="891"/>
    </location>
</feature>
<evidence type="ECO:0000259" key="3">
    <source>
        <dbReference type="PROSITE" id="PS50004"/>
    </source>
</evidence>
<dbReference type="PROSITE" id="PS50018">
    <property type="entry name" value="RAS_GTPASE_ACTIV_2"/>
    <property type="match status" value="1"/>
</dbReference>
<feature type="domain" description="Ras-GAP" evidence="4">
    <location>
        <begin position="365"/>
        <end position="559"/>
    </location>
</feature>
<dbReference type="PANTHER" id="PTHR10194">
    <property type="entry name" value="RAS GTPASE-ACTIVATING PROTEINS"/>
    <property type="match status" value="1"/>
</dbReference>
<sequence>MGFISTTICGYHHNTRKTIRSSSLSTFNKHRSLSSSSSYYHHHYHLSSSSSSSSSSTITTIYMQRFQSTKITTNCNNLNTKSNTYNNLQQCDENVCNDNERLFNVQSYRHSTFRPYPISRDDENSFRPCRSHESLLTYSSTTPMIDLDGAETQLHSTHPTSVEVSNYTCRTSRERNRWIESMRQTANPLRDRMHRTENSLEVWILEAKGVPVKRKYYCEICLDKILYARTSAKPRGDICFWGEHFYFSPIPKLENICINLYREADAKKKKDRSTLIGYVQIKIDQLTTRHPVERWYTVTATSDGTKLSNSIKDKGNGEVAAVRIKARYQSVQILPMQAYTDLLTFMKQYYLSLCHVLEPTLSVKAKEDLATVLVRIMHKLHMAKYFLCDLIMSEVDVLDNEHLMFRGNSLATKAMEAYMKLVADEYLQNTLGEFVKIMQQSDKDCEVDPLKMANISVITLEKNRHQLVTNVKTAWSKILASTEIFPIELREIFVTLRRRLEKVGRLDLADTLISSSIFLRFLCPAILSPSLFNLISEYPSGNAARNLTLIAKTLQTLANFTKFGGKEHYMNFMNEFVEHEWDNMHRYLMKISTPPANNQRNSGENDWNISVDIGKEVSLLHSYLDELWTPEIHEQASKYGSQMAELRLILAKLRYIRMRSDGCRDYELLPIDSSPSDYDNTNISRLHAHSNNAKFPSHIRNTVSESHVITKATPAVHLNTNDDYVLDIALLNDSLAVRQAGLTVQKHRNGHHRNQRCFNENASCERHNRRNPYTTLPDISASRERIIAFDASSKLVAPDNNTFVSPNILSEYSTGGCRGNEDTDSDETTHGSSIIRSRHSRPPRKSKRHTASSMDREQTTVTCPDTIVAPSSSGYQSQNHSSSLSSSNSSSPVERITKQTNHPTYHSTLQPSNAMFNAHECIPSTSSSSGNSDKPLVDDNDRYCVRSAPSTMYKTSAHPSNLEIINGSNAIYDIPKCSLPRTNPHCSSRNTAAMASGTILKPTLIDIENDGGNEISLAVPARSPDCGNSSSSSNNNNDSNNNNNNNNNKKKNYDYDNDKADNIDGIDDDNDDDDGDGDNNTAKECSTKWCFTEKRTSGMKQWPRKELQTLSQQEIIEQQKREIRRLMKENEELKRRVARQNQTINDSKTDNSQTVPINFKI</sequence>
<dbReference type="SMART" id="SM00239">
    <property type="entry name" value="C2"/>
    <property type="match status" value="1"/>
</dbReference>
<evidence type="ECO:0000259" key="4">
    <source>
        <dbReference type="PROSITE" id="PS50018"/>
    </source>
</evidence>
<feature type="region of interest" description="Disordered" evidence="2">
    <location>
        <begin position="804"/>
        <end position="898"/>
    </location>
</feature>
<evidence type="ECO:0000313" key="5">
    <source>
        <dbReference type="Proteomes" id="UP000095285"/>
    </source>
</evidence>
<evidence type="ECO:0000313" key="6">
    <source>
        <dbReference type="WBParaSite" id="EN70_2195"/>
    </source>
</evidence>